<accession>A0A5P1E8Z3</accession>
<dbReference type="AlphaFoldDB" id="A0A5P1E8Z3"/>
<feature type="non-terminal residue" evidence="1">
    <location>
        <position position="1"/>
    </location>
</feature>
<gene>
    <name evidence="1" type="ORF">A4U43_C09F12210</name>
</gene>
<evidence type="ECO:0000313" key="2">
    <source>
        <dbReference type="Proteomes" id="UP000243459"/>
    </source>
</evidence>
<reference evidence="2" key="1">
    <citation type="journal article" date="2017" name="Nat. Commun.">
        <title>The asparagus genome sheds light on the origin and evolution of a young Y chromosome.</title>
        <authorList>
            <person name="Harkess A."/>
            <person name="Zhou J."/>
            <person name="Xu C."/>
            <person name="Bowers J.E."/>
            <person name="Van der Hulst R."/>
            <person name="Ayyampalayam S."/>
            <person name="Mercati F."/>
            <person name="Riccardi P."/>
            <person name="McKain M.R."/>
            <person name="Kakrana A."/>
            <person name="Tang H."/>
            <person name="Ray J."/>
            <person name="Groenendijk J."/>
            <person name="Arikit S."/>
            <person name="Mathioni S.M."/>
            <person name="Nakano M."/>
            <person name="Shan H."/>
            <person name="Telgmann-Rauber A."/>
            <person name="Kanno A."/>
            <person name="Yue Z."/>
            <person name="Chen H."/>
            <person name="Li W."/>
            <person name="Chen Y."/>
            <person name="Xu X."/>
            <person name="Zhang Y."/>
            <person name="Luo S."/>
            <person name="Chen H."/>
            <person name="Gao J."/>
            <person name="Mao Z."/>
            <person name="Pires J.C."/>
            <person name="Luo M."/>
            <person name="Kudrna D."/>
            <person name="Wing R.A."/>
            <person name="Meyers B.C."/>
            <person name="Yi K."/>
            <person name="Kong H."/>
            <person name="Lavrijsen P."/>
            <person name="Sunseri F."/>
            <person name="Falavigna A."/>
            <person name="Ye Y."/>
            <person name="Leebens-Mack J.H."/>
            <person name="Chen G."/>
        </authorList>
    </citation>
    <scope>NUCLEOTIDE SEQUENCE [LARGE SCALE GENOMIC DNA]</scope>
    <source>
        <strain evidence="2">cv. DH0086</strain>
    </source>
</reference>
<sequence length="65" mass="7145">STIGIDRLLSEAESYAYKGIGEGGQGCSFQGFDQRRCAGDSFGPRQCYRLLHSILLNFLGLTITR</sequence>
<dbReference type="Proteomes" id="UP000243459">
    <property type="component" value="Chromosome 9"/>
</dbReference>
<feature type="non-terminal residue" evidence="1">
    <location>
        <position position="65"/>
    </location>
</feature>
<evidence type="ECO:0000313" key="1">
    <source>
        <dbReference type="EMBL" id="ONK58413.1"/>
    </source>
</evidence>
<proteinExistence type="predicted"/>
<organism evidence="1 2">
    <name type="scientific">Asparagus officinalis</name>
    <name type="common">Garden asparagus</name>
    <dbReference type="NCBI Taxonomy" id="4686"/>
    <lineage>
        <taxon>Eukaryota</taxon>
        <taxon>Viridiplantae</taxon>
        <taxon>Streptophyta</taxon>
        <taxon>Embryophyta</taxon>
        <taxon>Tracheophyta</taxon>
        <taxon>Spermatophyta</taxon>
        <taxon>Magnoliopsida</taxon>
        <taxon>Liliopsida</taxon>
        <taxon>Asparagales</taxon>
        <taxon>Asparagaceae</taxon>
        <taxon>Asparagoideae</taxon>
        <taxon>Asparagus</taxon>
    </lineage>
</organism>
<name>A0A5P1E8Z3_ASPOF</name>
<protein>
    <submittedName>
        <fullName evidence="1">Uncharacterized protein</fullName>
    </submittedName>
</protein>
<dbReference type="EMBL" id="CM007389">
    <property type="protein sequence ID" value="ONK58413.1"/>
    <property type="molecule type" value="Genomic_DNA"/>
</dbReference>
<keyword evidence="2" id="KW-1185">Reference proteome</keyword>
<dbReference type="Gramene" id="ONK58413">
    <property type="protein sequence ID" value="ONK58413"/>
    <property type="gene ID" value="A4U43_C09F12210"/>
</dbReference>